<dbReference type="InterPro" id="IPR000617">
    <property type="entry name" value="Napin/2SS/CON"/>
</dbReference>
<evidence type="ECO:0000313" key="4">
    <source>
        <dbReference type="EMBL" id="ANH22180.1"/>
    </source>
</evidence>
<proteinExistence type="inferred from homology"/>
<dbReference type="PANTHER" id="PTHR33454">
    <property type="entry name" value="PROLAMIN PPROL 14P"/>
    <property type="match status" value="1"/>
</dbReference>
<sequence>MKTFFFLALLALAAIGGATAQYEDLRSEGAHETRCQERQAMDACRDYLMKQCTASTMPITWPWKWRMASCRELKHRCCNQLEQMPPTCRCKAIRGTVQEIHGSKQQGTMMAEVRQMAKTLPSICNMYPTYCNIPMATTSEDCYC</sequence>
<accession>A0A173G7R0</accession>
<organism evidence="4">
    <name type="scientific">Eragrostis tef</name>
    <name type="common">Teff</name>
    <name type="synonym">Poa tef</name>
    <dbReference type="NCBI Taxonomy" id="110835"/>
    <lineage>
        <taxon>Eukaryota</taxon>
        <taxon>Viridiplantae</taxon>
        <taxon>Streptophyta</taxon>
        <taxon>Embryophyta</taxon>
        <taxon>Tracheophyta</taxon>
        <taxon>Spermatophyta</taxon>
        <taxon>Magnoliopsida</taxon>
        <taxon>Liliopsida</taxon>
        <taxon>Poales</taxon>
        <taxon>Poaceae</taxon>
        <taxon>PACMAD clade</taxon>
        <taxon>Chloridoideae</taxon>
        <taxon>Eragrostideae</taxon>
        <taxon>Eragrostidinae</taxon>
        <taxon>Eragrostis</taxon>
    </lineage>
</organism>
<dbReference type="InterPro" id="IPR016140">
    <property type="entry name" value="Bifunc_inhib/LTP/seed_store"/>
</dbReference>
<dbReference type="PRINTS" id="PR00496">
    <property type="entry name" value="NAPIN"/>
</dbReference>
<dbReference type="InterPro" id="IPR036312">
    <property type="entry name" value="Bifun_inhib/LTP/seed_sf"/>
</dbReference>
<evidence type="ECO:0000259" key="3">
    <source>
        <dbReference type="SMART" id="SM00499"/>
    </source>
</evidence>
<comment type="similarity">
    <text evidence="1">Belongs to the 2S seed storage albumins family.</text>
</comment>
<feature type="chain" id="PRO_5008006312" evidence="2">
    <location>
        <begin position="21"/>
        <end position="144"/>
    </location>
</feature>
<dbReference type="CDD" id="cd00261">
    <property type="entry name" value="AAI_SS"/>
    <property type="match status" value="1"/>
</dbReference>
<dbReference type="SUPFAM" id="SSF47699">
    <property type="entry name" value="Bifunctional inhibitor/lipid-transfer protein/seed storage 2S albumin"/>
    <property type="match status" value="1"/>
</dbReference>
<feature type="signal peptide" evidence="2">
    <location>
        <begin position="1"/>
        <end position="20"/>
    </location>
</feature>
<dbReference type="Pfam" id="PF13016">
    <property type="entry name" value="Gliadin"/>
    <property type="match status" value="1"/>
</dbReference>
<protein>
    <submittedName>
        <fullName evidence="4">Putative storage protein</fullName>
    </submittedName>
</protein>
<keyword evidence="2" id="KW-0732">Signal</keyword>
<reference evidence="4" key="1">
    <citation type="journal article" date="2016" name="Genome Biol. Evol.">
        <title>Teff, an orphan cereal in the Chloridoideae, provides insights into the evolution of storage proteins in grasses.</title>
        <authorList>
            <person name="Zhang W."/>
            <person name="Xu J."/>
            <person name="Bennetzen J.L."/>
            <person name="Messing J."/>
        </authorList>
    </citation>
    <scope>NUCLEOTIDE SEQUENCE</scope>
    <source>
        <strain evidence="4">EtPin3</strain>
    </source>
</reference>
<feature type="domain" description="Bifunctional inhibitor/plant lipid transfer protein/seed storage helical" evidence="3">
    <location>
        <begin position="44"/>
        <end position="131"/>
    </location>
</feature>
<dbReference type="GO" id="GO:0045735">
    <property type="term" value="F:nutrient reservoir activity"/>
    <property type="evidence" value="ECO:0007669"/>
    <property type="project" value="InterPro"/>
</dbReference>
<dbReference type="InterPro" id="IPR001954">
    <property type="entry name" value="Glia_glutenin"/>
</dbReference>
<name>A0A173G7R0_ERATE</name>
<dbReference type="SMART" id="SM00499">
    <property type="entry name" value="AAI"/>
    <property type="match status" value="1"/>
</dbReference>
<dbReference type="Gene3D" id="1.10.110.10">
    <property type="entry name" value="Plant lipid-transfer and hydrophobic proteins"/>
    <property type="match status" value="1"/>
</dbReference>
<evidence type="ECO:0000256" key="2">
    <source>
        <dbReference type="SAM" id="SignalP"/>
    </source>
</evidence>
<evidence type="ECO:0000256" key="1">
    <source>
        <dbReference type="ARBA" id="ARBA00008262"/>
    </source>
</evidence>
<dbReference type="PANTHER" id="PTHR33454:SF10">
    <property type="entry name" value="PUROINDOLINE-B"/>
    <property type="match status" value="1"/>
</dbReference>
<dbReference type="AlphaFoldDB" id="A0A173G7R0"/>
<dbReference type="EMBL" id="KX265116">
    <property type="protein sequence ID" value="ANH22180.1"/>
    <property type="molecule type" value="Genomic_DNA"/>
</dbReference>